<dbReference type="Pfam" id="PF05954">
    <property type="entry name" value="Phage_GPD"/>
    <property type="match status" value="1"/>
</dbReference>
<evidence type="ECO:0000259" key="5">
    <source>
        <dbReference type="Pfam" id="PF04717"/>
    </source>
</evidence>
<dbReference type="NCBIfam" id="TIGR03361">
    <property type="entry name" value="VI_Rhs_Vgr"/>
    <property type="match status" value="1"/>
</dbReference>
<dbReference type="SUPFAM" id="SSF69255">
    <property type="entry name" value="gp5 N-terminal domain-like"/>
    <property type="match status" value="1"/>
</dbReference>
<evidence type="ECO:0000256" key="3">
    <source>
        <dbReference type="ARBA" id="ARBA00022525"/>
    </source>
</evidence>
<dbReference type="SUPFAM" id="SSF69279">
    <property type="entry name" value="Phage tail proteins"/>
    <property type="match status" value="2"/>
</dbReference>
<dbReference type="InterPro" id="IPR037026">
    <property type="entry name" value="Vgr_OB-fold_dom_sf"/>
</dbReference>
<comment type="subcellular location">
    <subcellularLocation>
        <location evidence="1">Secreted</location>
    </subcellularLocation>
</comment>
<evidence type="ECO:0000256" key="4">
    <source>
        <dbReference type="SAM" id="MobiDB-lite"/>
    </source>
</evidence>
<comment type="similarity">
    <text evidence="2">Belongs to the VgrG protein family.</text>
</comment>
<feature type="compositionally biased region" description="Polar residues" evidence="4">
    <location>
        <begin position="465"/>
        <end position="480"/>
    </location>
</feature>
<dbReference type="InterPro" id="IPR017847">
    <property type="entry name" value="T6SS_RhsGE_Vgr_subset"/>
</dbReference>
<dbReference type="GO" id="GO:0005576">
    <property type="term" value="C:extracellular region"/>
    <property type="evidence" value="ECO:0007669"/>
    <property type="project" value="UniProtKB-SubCell"/>
</dbReference>
<dbReference type="Gene3D" id="2.30.110.50">
    <property type="match status" value="1"/>
</dbReference>
<dbReference type="PANTHER" id="PTHR32305:SF15">
    <property type="entry name" value="PROTEIN RHSA-RELATED"/>
    <property type="match status" value="1"/>
</dbReference>
<organism evidence="7 8">
    <name type="scientific">Novipirellula galeiformis</name>
    <dbReference type="NCBI Taxonomy" id="2528004"/>
    <lineage>
        <taxon>Bacteria</taxon>
        <taxon>Pseudomonadati</taxon>
        <taxon>Planctomycetota</taxon>
        <taxon>Planctomycetia</taxon>
        <taxon>Pirellulales</taxon>
        <taxon>Pirellulaceae</taxon>
        <taxon>Novipirellula</taxon>
    </lineage>
</organism>
<dbReference type="RefSeq" id="WP_146595151.1">
    <property type="nucleotide sequence ID" value="NZ_SJPT01000004.1"/>
</dbReference>
<evidence type="ECO:0000259" key="6">
    <source>
        <dbReference type="Pfam" id="PF22178"/>
    </source>
</evidence>
<evidence type="ECO:0000313" key="8">
    <source>
        <dbReference type="Proteomes" id="UP000316304"/>
    </source>
</evidence>
<feature type="domain" description="Gp5/Type VI secretion system Vgr protein OB-fold" evidence="5">
    <location>
        <begin position="387"/>
        <end position="454"/>
    </location>
</feature>
<sequence length="667" mass="74001">MATGFELTTALGPDKLFFGRMVGRESLGEPYRYEFHLLGNATDVDFDDLVGTHLSMKMDFGASDPRYFSGVITRISHAGSVRSHDHYVAIVRPQFWLLKQSADCRIFQDETIADVIKTVLKENGVTLCDELKETYQPVAYCVQYRESNFAFVSRLMEQVGISYFFKHSDSGHEMVLVDGTGSHSAIDGEATIPFHRIGTSGQHLAHIWDFQPGRAATSGSFVTTDYDFEKPRADLETKALYEGAYDLEQGEVYDYPGKYTEAADGEAYTKVQLQARQVADSVGTGEGNVLGLAAGGLFTLEKFPRKADNIEYLLTETDLRIEGFDFEDPGDRRYTSDEDFERAFRIRFKAIPGDVTFRNLPRTPRPMMGGPQTAVVVGKSGEEIWTDKYGRIKVQFHWDRLGEKDENTTCWMRVAQAWAGSGWGSIFIPRIGQEVIVQFLEGDVDQPIVIGSLYNADQMPPYSLPDNQTQSGIKTRSTKAGTNETFNELRFEDKKDEEQIYLHAETDFHRVVENNDTLEVGLSKGEKSGEGNQTIDIYNDRTITLEKGNDSLTIKEGDRTTEIKKGDLTLTVSEGERTETIENNDALTIKSGNHSIDVDSGTSKITAARSIKLVVGGSSIEITSSGITLKAPKIEIKGDTKVDVSSAMTTVKASGIMTVKGSVVKIN</sequence>
<dbReference type="Pfam" id="PF22178">
    <property type="entry name" value="Gp5_trimer_C"/>
    <property type="match status" value="1"/>
</dbReference>
<dbReference type="Pfam" id="PF04717">
    <property type="entry name" value="Phage_base_V"/>
    <property type="match status" value="1"/>
</dbReference>
<evidence type="ECO:0000256" key="2">
    <source>
        <dbReference type="ARBA" id="ARBA00005558"/>
    </source>
</evidence>
<dbReference type="Proteomes" id="UP000316304">
    <property type="component" value="Unassembled WGS sequence"/>
</dbReference>
<accession>A0A5C6CJ20</accession>
<dbReference type="InterPro" id="IPR006533">
    <property type="entry name" value="T6SS_Vgr_RhsGE"/>
</dbReference>
<dbReference type="InterPro" id="IPR050708">
    <property type="entry name" value="T6SS_VgrG/RHS"/>
</dbReference>
<dbReference type="PANTHER" id="PTHR32305">
    <property type="match status" value="1"/>
</dbReference>
<proteinExistence type="inferred from homology"/>
<keyword evidence="8" id="KW-1185">Reference proteome</keyword>
<dbReference type="Gene3D" id="4.10.220.110">
    <property type="match status" value="1"/>
</dbReference>
<dbReference type="Gene3D" id="3.55.50.10">
    <property type="entry name" value="Baseplate protein-like domains"/>
    <property type="match status" value="1"/>
</dbReference>
<evidence type="ECO:0000313" key="7">
    <source>
        <dbReference type="EMBL" id="TWU23444.1"/>
    </source>
</evidence>
<dbReference type="SUPFAM" id="SSF69349">
    <property type="entry name" value="Phage fibre proteins"/>
    <property type="match status" value="1"/>
</dbReference>
<dbReference type="EMBL" id="SJPT01000004">
    <property type="protein sequence ID" value="TWU23444.1"/>
    <property type="molecule type" value="Genomic_DNA"/>
</dbReference>
<keyword evidence="3" id="KW-0964">Secreted</keyword>
<dbReference type="InterPro" id="IPR054030">
    <property type="entry name" value="Gp5_Vgr_C"/>
</dbReference>
<evidence type="ECO:0000256" key="1">
    <source>
        <dbReference type="ARBA" id="ARBA00004613"/>
    </source>
</evidence>
<reference evidence="7 8" key="1">
    <citation type="submission" date="2019-02" db="EMBL/GenBank/DDBJ databases">
        <title>Deep-cultivation of Planctomycetes and their phenomic and genomic characterization uncovers novel biology.</title>
        <authorList>
            <person name="Wiegand S."/>
            <person name="Jogler M."/>
            <person name="Boedeker C."/>
            <person name="Pinto D."/>
            <person name="Vollmers J."/>
            <person name="Rivas-Marin E."/>
            <person name="Kohn T."/>
            <person name="Peeters S.H."/>
            <person name="Heuer A."/>
            <person name="Rast P."/>
            <person name="Oberbeckmann S."/>
            <person name="Bunk B."/>
            <person name="Jeske O."/>
            <person name="Meyerdierks A."/>
            <person name="Storesund J.E."/>
            <person name="Kallscheuer N."/>
            <person name="Luecker S."/>
            <person name="Lage O.M."/>
            <person name="Pohl T."/>
            <person name="Merkel B.J."/>
            <person name="Hornburger P."/>
            <person name="Mueller R.-W."/>
            <person name="Bruemmer F."/>
            <person name="Labrenz M."/>
            <person name="Spormann A.M."/>
            <person name="Op Den Camp H."/>
            <person name="Overmann J."/>
            <person name="Amann R."/>
            <person name="Jetten M.S.M."/>
            <person name="Mascher T."/>
            <person name="Medema M.H."/>
            <person name="Devos D.P."/>
            <person name="Kaster A.-K."/>
            <person name="Ovreas L."/>
            <person name="Rohde M."/>
            <person name="Galperin M.Y."/>
            <person name="Jogler C."/>
        </authorList>
    </citation>
    <scope>NUCLEOTIDE SEQUENCE [LARGE SCALE GENOMIC DNA]</scope>
    <source>
        <strain evidence="7 8">Pla52o</strain>
    </source>
</reference>
<name>A0A5C6CJ20_9BACT</name>
<protein>
    <submittedName>
        <fullName evidence="7">Phage-related baseplate assembly protein</fullName>
    </submittedName>
</protein>
<feature type="domain" description="Gp5/Type VI secretion system Vgr C-terminal trimerisation" evidence="6">
    <location>
        <begin position="471"/>
        <end position="588"/>
    </location>
</feature>
<dbReference type="NCBIfam" id="TIGR01646">
    <property type="entry name" value="vgr_GE"/>
    <property type="match status" value="1"/>
</dbReference>
<dbReference type="AlphaFoldDB" id="A0A5C6CJ20"/>
<dbReference type="OrthoDB" id="9762420at2"/>
<gene>
    <name evidence="7" type="ORF">Pla52o_29800</name>
</gene>
<feature type="region of interest" description="Disordered" evidence="4">
    <location>
        <begin position="461"/>
        <end position="480"/>
    </location>
</feature>
<dbReference type="InterPro" id="IPR006531">
    <property type="entry name" value="Gp5/Vgr_OB"/>
</dbReference>
<dbReference type="Gene3D" id="2.40.50.230">
    <property type="entry name" value="Gp5 N-terminal domain"/>
    <property type="match status" value="1"/>
</dbReference>
<comment type="caution">
    <text evidence="7">The sequence shown here is derived from an EMBL/GenBank/DDBJ whole genome shotgun (WGS) entry which is preliminary data.</text>
</comment>